<evidence type="ECO:0000313" key="8">
    <source>
        <dbReference type="EMBL" id="KAK7359546.1"/>
    </source>
</evidence>
<evidence type="ECO:0000256" key="3">
    <source>
        <dbReference type="ARBA" id="ARBA00022771"/>
    </source>
</evidence>
<dbReference type="PROSITE" id="PS00028">
    <property type="entry name" value="ZINC_FINGER_C2H2_1"/>
    <property type="match status" value="1"/>
</dbReference>
<feature type="compositionally biased region" description="Polar residues" evidence="6">
    <location>
        <begin position="147"/>
        <end position="161"/>
    </location>
</feature>
<proteinExistence type="predicted"/>
<feature type="region of interest" description="Disordered" evidence="6">
    <location>
        <begin position="58"/>
        <end position="79"/>
    </location>
</feature>
<dbReference type="Pfam" id="PF00096">
    <property type="entry name" value="zf-C2H2"/>
    <property type="match status" value="2"/>
</dbReference>
<keyword evidence="9" id="KW-1185">Reference proteome</keyword>
<evidence type="ECO:0000259" key="7">
    <source>
        <dbReference type="PROSITE" id="PS50157"/>
    </source>
</evidence>
<evidence type="ECO:0000256" key="5">
    <source>
        <dbReference type="PROSITE-ProRule" id="PRU00042"/>
    </source>
</evidence>
<dbReference type="PROSITE" id="PS50157">
    <property type="entry name" value="ZINC_FINGER_C2H2_2"/>
    <property type="match status" value="1"/>
</dbReference>
<evidence type="ECO:0000256" key="6">
    <source>
        <dbReference type="SAM" id="MobiDB-lite"/>
    </source>
</evidence>
<dbReference type="AlphaFoldDB" id="A0AAN9MT83"/>
<evidence type="ECO:0000256" key="4">
    <source>
        <dbReference type="ARBA" id="ARBA00022833"/>
    </source>
</evidence>
<accession>A0AAN9MT83</accession>
<reference evidence="8 9" key="1">
    <citation type="submission" date="2024-01" db="EMBL/GenBank/DDBJ databases">
        <title>The genomes of 5 underutilized Papilionoideae crops provide insights into root nodulation and disease resistanc.</title>
        <authorList>
            <person name="Jiang F."/>
        </authorList>
    </citation>
    <scope>NUCLEOTIDE SEQUENCE [LARGE SCALE GENOMIC DNA]</scope>
    <source>
        <strain evidence="8">LVBAO_FW01</strain>
        <tissue evidence="8">Leaves</tissue>
    </source>
</reference>
<evidence type="ECO:0000256" key="2">
    <source>
        <dbReference type="ARBA" id="ARBA00022737"/>
    </source>
</evidence>
<keyword evidence="1" id="KW-0479">Metal-binding</keyword>
<keyword evidence="4" id="KW-0862">Zinc</keyword>
<dbReference type="PANTHER" id="PTHR24379">
    <property type="entry name" value="KRAB AND ZINC FINGER DOMAIN-CONTAINING"/>
    <property type="match status" value="1"/>
</dbReference>
<dbReference type="Gene3D" id="3.30.160.60">
    <property type="entry name" value="Classic Zinc Finger"/>
    <property type="match status" value="1"/>
</dbReference>
<keyword evidence="2" id="KW-0677">Repeat</keyword>
<dbReference type="GO" id="GO:0008270">
    <property type="term" value="F:zinc ion binding"/>
    <property type="evidence" value="ECO:0007669"/>
    <property type="project" value="UniProtKB-KW"/>
</dbReference>
<gene>
    <name evidence="8" type="ORF">VNO77_01507</name>
</gene>
<organism evidence="8 9">
    <name type="scientific">Canavalia gladiata</name>
    <name type="common">Sword bean</name>
    <name type="synonym">Dolichos gladiatus</name>
    <dbReference type="NCBI Taxonomy" id="3824"/>
    <lineage>
        <taxon>Eukaryota</taxon>
        <taxon>Viridiplantae</taxon>
        <taxon>Streptophyta</taxon>
        <taxon>Embryophyta</taxon>
        <taxon>Tracheophyta</taxon>
        <taxon>Spermatophyta</taxon>
        <taxon>Magnoliopsida</taxon>
        <taxon>eudicotyledons</taxon>
        <taxon>Gunneridae</taxon>
        <taxon>Pentapetalae</taxon>
        <taxon>rosids</taxon>
        <taxon>fabids</taxon>
        <taxon>Fabales</taxon>
        <taxon>Fabaceae</taxon>
        <taxon>Papilionoideae</taxon>
        <taxon>50 kb inversion clade</taxon>
        <taxon>NPAAA clade</taxon>
        <taxon>indigoferoid/millettioid clade</taxon>
        <taxon>Phaseoleae</taxon>
        <taxon>Canavalia</taxon>
    </lineage>
</organism>
<keyword evidence="3 5" id="KW-0863">Zinc-finger</keyword>
<dbReference type="SUPFAM" id="SSF57667">
    <property type="entry name" value="beta-beta-alpha zinc fingers"/>
    <property type="match status" value="1"/>
</dbReference>
<dbReference type="EMBL" id="JAYMYQ010000001">
    <property type="protein sequence ID" value="KAK7359546.1"/>
    <property type="molecule type" value="Genomic_DNA"/>
</dbReference>
<evidence type="ECO:0000256" key="1">
    <source>
        <dbReference type="ARBA" id="ARBA00022723"/>
    </source>
</evidence>
<feature type="region of interest" description="Disordered" evidence="6">
    <location>
        <begin position="134"/>
        <end position="163"/>
    </location>
</feature>
<feature type="domain" description="C2H2-type" evidence="7">
    <location>
        <begin position="121"/>
        <end position="148"/>
    </location>
</feature>
<dbReference type="Proteomes" id="UP001367508">
    <property type="component" value="Unassembled WGS sequence"/>
</dbReference>
<feature type="compositionally biased region" description="Polar residues" evidence="6">
    <location>
        <begin position="63"/>
        <end position="75"/>
    </location>
</feature>
<feature type="compositionally biased region" description="Basic residues" evidence="6">
    <location>
        <begin position="137"/>
        <end position="146"/>
    </location>
</feature>
<protein>
    <recommendedName>
        <fullName evidence="7">C2H2-type domain-containing protein</fullName>
    </recommendedName>
</protein>
<dbReference type="InterPro" id="IPR013087">
    <property type="entry name" value="Znf_C2H2_type"/>
</dbReference>
<dbReference type="PANTHER" id="PTHR24379:SF121">
    <property type="entry name" value="C2H2-TYPE DOMAIN-CONTAINING PROTEIN"/>
    <property type="match status" value="1"/>
</dbReference>
<evidence type="ECO:0000313" key="9">
    <source>
        <dbReference type="Proteomes" id="UP001367508"/>
    </source>
</evidence>
<name>A0AAN9MT83_CANGL</name>
<comment type="caution">
    <text evidence="8">The sequence shown here is derived from an EMBL/GenBank/DDBJ whole genome shotgun (WGS) entry which is preliminary data.</text>
</comment>
<dbReference type="FunFam" id="3.30.160.60:FF:000446">
    <property type="entry name" value="Zinc finger protein"/>
    <property type="match status" value="1"/>
</dbReference>
<dbReference type="InterPro" id="IPR036236">
    <property type="entry name" value="Znf_C2H2_sf"/>
</dbReference>
<sequence>MHCRFCGFIFSPLFARAHRVLHRRKDRVQCDRCGVCFHSQPHLNNHLNVCTQSSSAQSSNVSHMQQPLNVDPSHQSARHRRIMQRRKDRVRCGKCGIHFYSQTQLDSHMNVCGKPSNVPPLQCDQCDRTFQSSRQLSNHRRIHKKSSNAQPSNIPPMQQLPNEPFYDDLPPLCSIFEDHPPMTWQG</sequence>
<dbReference type="SMART" id="SM00355">
    <property type="entry name" value="ZnF_C2H2"/>
    <property type="match status" value="3"/>
</dbReference>